<evidence type="ECO:0000256" key="4">
    <source>
        <dbReference type="SAM" id="SignalP"/>
    </source>
</evidence>
<dbReference type="GO" id="GO:0004190">
    <property type="term" value="F:aspartic-type endopeptidase activity"/>
    <property type="evidence" value="ECO:0007669"/>
    <property type="project" value="UniProtKB-KW"/>
</dbReference>
<dbReference type="PANTHER" id="PTHR47966">
    <property type="entry name" value="BETA-SITE APP-CLEAVING ENZYME, ISOFORM A-RELATED"/>
    <property type="match status" value="1"/>
</dbReference>
<sequence length="395" mass="40999">MLLTAPLAAILLLVVSVAADPIVVRKSPVSLPIARHLNITGAHDLIRKDQARARNMFAASKVKRSGSSASVSITNEGVVYGASVGIGSPPTFYNLLIDTGCTNIWIGGGKSYVHTSSSVALSGTVCESCGSGFCGEGFSDIVTLGPTLVFRASIGVASASSEGFDGILGLGPPDLTTGTLSIIPDILFSQGIIPDDLVSVSFEPTTNVSAPNGELTFGGTDSTKFTGTITFIPVTTTFPASEFWGINGSIRYGASTTILSTTAGIVDSGTTLLLISTDAFNRYKTATGAVLDASTGLLKVTSTQFSNLQSLFFTAGGISFELTANAQIWPRSLNTFIGGTTSSIYLVVNDIGSPTGSGLDFINGYTFLERFYSVFDTTNNRVGFANTPFTTATTN</sequence>
<dbReference type="PANTHER" id="PTHR47966:SF74">
    <property type="entry name" value="AGR407CP"/>
    <property type="match status" value="1"/>
</dbReference>
<dbReference type="InterPro" id="IPR001969">
    <property type="entry name" value="Aspartic_peptidase_AS"/>
</dbReference>
<accession>A0AAD4LAY2</accession>
<comment type="caution">
    <text evidence="6">The sequence shown here is derived from an EMBL/GenBank/DDBJ whole genome shotgun (WGS) entry which is preliminary data.</text>
</comment>
<feature type="chain" id="PRO_5042011867" evidence="4">
    <location>
        <begin position="20"/>
        <end position="395"/>
    </location>
</feature>
<dbReference type="GO" id="GO:0006508">
    <property type="term" value="P:proteolysis"/>
    <property type="evidence" value="ECO:0007669"/>
    <property type="project" value="UniProtKB-KW"/>
</dbReference>
<proteinExistence type="inferred from homology"/>
<evidence type="ECO:0000256" key="2">
    <source>
        <dbReference type="ARBA" id="ARBA00022750"/>
    </source>
</evidence>
<evidence type="ECO:0000313" key="7">
    <source>
        <dbReference type="Proteomes" id="UP001201163"/>
    </source>
</evidence>
<dbReference type="InterPro" id="IPR034164">
    <property type="entry name" value="Pepsin-like_dom"/>
</dbReference>
<feature type="signal peptide" evidence="4">
    <location>
        <begin position="1"/>
        <end position="19"/>
    </location>
</feature>
<dbReference type="AlphaFoldDB" id="A0AAD4LAY2"/>
<dbReference type="PROSITE" id="PS00141">
    <property type="entry name" value="ASP_PROTEASE"/>
    <property type="match status" value="1"/>
</dbReference>
<keyword evidence="3" id="KW-0378">Hydrolase</keyword>
<keyword evidence="2 3" id="KW-0064">Aspartyl protease</keyword>
<keyword evidence="7" id="KW-1185">Reference proteome</keyword>
<dbReference type="EMBL" id="JAKELL010000056">
    <property type="protein sequence ID" value="KAH8986200.1"/>
    <property type="molecule type" value="Genomic_DNA"/>
</dbReference>
<dbReference type="InterPro" id="IPR001461">
    <property type="entry name" value="Aspartic_peptidase_A1"/>
</dbReference>
<name>A0AAD4LAY2_9AGAM</name>
<dbReference type="PRINTS" id="PR00792">
    <property type="entry name" value="PEPSIN"/>
</dbReference>
<keyword evidence="3" id="KW-0645">Protease</keyword>
<protein>
    <submittedName>
        <fullName evidence="6">Aspartic peptidase A1</fullName>
    </submittedName>
</protein>
<organism evidence="6 7">
    <name type="scientific">Lactarius akahatsu</name>
    <dbReference type="NCBI Taxonomy" id="416441"/>
    <lineage>
        <taxon>Eukaryota</taxon>
        <taxon>Fungi</taxon>
        <taxon>Dikarya</taxon>
        <taxon>Basidiomycota</taxon>
        <taxon>Agaricomycotina</taxon>
        <taxon>Agaricomycetes</taxon>
        <taxon>Russulales</taxon>
        <taxon>Russulaceae</taxon>
        <taxon>Lactarius</taxon>
    </lineage>
</organism>
<evidence type="ECO:0000256" key="3">
    <source>
        <dbReference type="RuleBase" id="RU000454"/>
    </source>
</evidence>
<dbReference type="Proteomes" id="UP001201163">
    <property type="component" value="Unassembled WGS sequence"/>
</dbReference>
<dbReference type="Pfam" id="PF00026">
    <property type="entry name" value="Asp"/>
    <property type="match status" value="1"/>
</dbReference>
<keyword evidence="4" id="KW-0732">Signal</keyword>
<evidence type="ECO:0000259" key="5">
    <source>
        <dbReference type="PROSITE" id="PS51767"/>
    </source>
</evidence>
<dbReference type="InterPro" id="IPR033121">
    <property type="entry name" value="PEPTIDASE_A1"/>
</dbReference>
<evidence type="ECO:0000313" key="6">
    <source>
        <dbReference type="EMBL" id="KAH8986200.1"/>
    </source>
</evidence>
<dbReference type="SUPFAM" id="SSF50630">
    <property type="entry name" value="Acid proteases"/>
    <property type="match status" value="1"/>
</dbReference>
<dbReference type="PROSITE" id="PS51767">
    <property type="entry name" value="PEPTIDASE_A1"/>
    <property type="match status" value="1"/>
</dbReference>
<dbReference type="CDD" id="cd05471">
    <property type="entry name" value="pepsin_like"/>
    <property type="match status" value="1"/>
</dbReference>
<comment type="similarity">
    <text evidence="1 3">Belongs to the peptidase A1 family.</text>
</comment>
<gene>
    <name evidence="6" type="ORF">EDB92DRAFT_1276872</name>
</gene>
<reference evidence="6" key="1">
    <citation type="submission" date="2022-01" db="EMBL/GenBank/DDBJ databases">
        <title>Comparative genomics reveals a dynamic genome evolution in the ectomycorrhizal milk-cap (Lactarius) mushrooms.</title>
        <authorList>
            <consortium name="DOE Joint Genome Institute"/>
            <person name="Lebreton A."/>
            <person name="Tang N."/>
            <person name="Kuo A."/>
            <person name="LaButti K."/>
            <person name="Drula E."/>
            <person name="Barry K."/>
            <person name="Clum A."/>
            <person name="Lipzen A."/>
            <person name="Mousain D."/>
            <person name="Ng V."/>
            <person name="Wang R."/>
            <person name="Wang X."/>
            <person name="Dai Y."/>
            <person name="Henrissat B."/>
            <person name="Grigoriev I.V."/>
            <person name="Guerin-Laguette A."/>
            <person name="Yu F."/>
            <person name="Martin F.M."/>
        </authorList>
    </citation>
    <scope>NUCLEOTIDE SEQUENCE</scope>
    <source>
        <strain evidence="6">QP</strain>
    </source>
</reference>
<dbReference type="InterPro" id="IPR021109">
    <property type="entry name" value="Peptidase_aspartic_dom_sf"/>
</dbReference>
<feature type="domain" description="Peptidase A1" evidence="5">
    <location>
        <begin position="80"/>
        <end position="385"/>
    </location>
</feature>
<evidence type="ECO:0000256" key="1">
    <source>
        <dbReference type="ARBA" id="ARBA00007447"/>
    </source>
</evidence>
<dbReference type="Gene3D" id="2.40.70.10">
    <property type="entry name" value="Acid Proteases"/>
    <property type="match status" value="2"/>
</dbReference>